<dbReference type="GO" id="GO:0006865">
    <property type="term" value="P:amino acid transport"/>
    <property type="evidence" value="ECO:0007669"/>
    <property type="project" value="UniProtKB-KW"/>
</dbReference>
<accession>A0AA45LBM5</accession>
<feature type="transmembrane region" description="Helical" evidence="8">
    <location>
        <begin position="21"/>
        <end position="42"/>
    </location>
</feature>
<dbReference type="Proteomes" id="UP000677152">
    <property type="component" value="Chromosome"/>
</dbReference>
<dbReference type="GO" id="GO:0055085">
    <property type="term" value="P:transmembrane transport"/>
    <property type="evidence" value="ECO:0007669"/>
    <property type="project" value="InterPro"/>
</dbReference>
<name>A0AA45LBM5_9PSEU</name>
<dbReference type="AlphaFoldDB" id="A0AA45LBM5"/>
<feature type="transmembrane region" description="Helical" evidence="8">
    <location>
        <begin position="400"/>
        <end position="422"/>
    </location>
</feature>
<dbReference type="PANTHER" id="PTHR43495">
    <property type="entry name" value="GABA PERMEASE"/>
    <property type="match status" value="1"/>
</dbReference>
<keyword evidence="5" id="KW-0029">Amino-acid transport</keyword>
<comment type="subcellular location">
    <subcellularLocation>
        <location evidence="1">Membrane</location>
        <topology evidence="1">Multi-pass membrane protein</topology>
    </subcellularLocation>
</comment>
<evidence type="ECO:0000313" key="10">
    <source>
        <dbReference type="EMBL" id="QUF06325.1"/>
    </source>
</evidence>
<dbReference type="FunFam" id="1.20.1740.10:FF:000001">
    <property type="entry name" value="Amino acid permease"/>
    <property type="match status" value="1"/>
</dbReference>
<gene>
    <name evidence="10" type="ORF">KCV87_09850</name>
</gene>
<feature type="domain" description="Amino acid permease/ SLC12A" evidence="9">
    <location>
        <begin position="19"/>
        <end position="454"/>
    </location>
</feature>
<dbReference type="PANTHER" id="PTHR43495:SF5">
    <property type="entry name" value="GAMMA-AMINOBUTYRIC ACID PERMEASE"/>
    <property type="match status" value="1"/>
</dbReference>
<keyword evidence="3" id="KW-0813">Transport</keyword>
<keyword evidence="4 8" id="KW-0812">Transmembrane</keyword>
<feature type="transmembrane region" description="Helical" evidence="8">
    <location>
        <begin position="336"/>
        <end position="357"/>
    </location>
</feature>
<feature type="transmembrane region" description="Helical" evidence="8">
    <location>
        <begin position="428"/>
        <end position="449"/>
    </location>
</feature>
<keyword evidence="6 8" id="KW-1133">Transmembrane helix</keyword>
<feature type="transmembrane region" description="Helical" evidence="8">
    <location>
        <begin position="283"/>
        <end position="304"/>
    </location>
</feature>
<evidence type="ECO:0000256" key="7">
    <source>
        <dbReference type="ARBA" id="ARBA00023136"/>
    </source>
</evidence>
<feature type="transmembrane region" description="Helical" evidence="8">
    <location>
        <begin position="96"/>
        <end position="120"/>
    </location>
</feature>
<evidence type="ECO:0000256" key="3">
    <source>
        <dbReference type="ARBA" id="ARBA00022448"/>
    </source>
</evidence>
<feature type="transmembrane region" description="Helical" evidence="8">
    <location>
        <begin position="245"/>
        <end position="263"/>
    </location>
</feature>
<feature type="transmembrane region" description="Helical" evidence="8">
    <location>
        <begin position="160"/>
        <end position="181"/>
    </location>
</feature>
<dbReference type="PIRSF" id="PIRSF006060">
    <property type="entry name" value="AA_transporter"/>
    <property type="match status" value="1"/>
</dbReference>
<dbReference type="GO" id="GO:0016020">
    <property type="term" value="C:membrane"/>
    <property type="evidence" value="ECO:0007669"/>
    <property type="project" value="UniProtKB-SubCell"/>
</dbReference>
<feature type="transmembrane region" description="Helical" evidence="8">
    <location>
        <begin position="363"/>
        <end position="388"/>
    </location>
</feature>
<reference evidence="10" key="1">
    <citation type="submission" date="2021-04" db="EMBL/GenBank/DDBJ databases">
        <title>Genomic sequence of Actinosynnema pretiosum subsp. pretiosum ATCC 31280 (C-14919).</title>
        <authorList>
            <person name="Bai L."/>
            <person name="Wang X."/>
            <person name="Xiao Y."/>
        </authorList>
    </citation>
    <scope>NUCLEOTIDE SEQUENCE</scope>
    <source>
        <strain evidence="10">ATCC 31280</strain>
    </source>
</reference>
<dbReference type="EMBL" id="CP073249">
    <property type="protein sequence ID" value="QUF06325.1"/>
    <property type="molecule type" value="Genomic_DNA"/>
</dbReference>
<feature type="transmembrane region" description="Helical" evidence="8">
    <location>
        <begin position="126"/>
        <end position="148"/>
    </location>
</feature>
<organism evidence="10 11">
    <name type="scientific">Actinosynnema pretiosum subsp. pretiosum</name>
    <dbReference type="NCBI Taxonomy" id="103721"/>
    <lineage>
        <taxon>Bacteria</taxon>
        <taxon>Bacillati</taxon>
        <taxon>Actinomycetota</taxon>
        <taxon>Actinomycetes</taxon>
        <taxon>Pseudonocardiales</taxon>
        <taxon>Pseudonocardiaceae</taxon>
        <taxon>Actinosynnema</taxon>
    </lineage>
</organism>
<evidence type="ECO:0000256" key="4">
    <source>
        <dbReference type="ARBA" id="ARBA00022692"/>
    </source>
</evidence>
<keyword evidence="7 8" id="KW-0472">Membrane</keyword>
<evidence type="ECO:0000256" key="5">
    <source>
        <dbReference type="ARBA" id="ARBA00022970"/>
    </source>
</evidence>
<evidence type="ECO:0000313" key="11">
    <source>
        <dbReference type="Proteomes" id="UP000677152"/>
    </source>
</evidence>
<protein>
    <submittedName>
        <fullName evidence="10">Amino acid permease</fullName>
    </submittedName>
</protein>
<dbReference type="InterPro" id="IPR004841">
    <property type="entry name" value="AA-permease/SLC12A_dom"/>
</dbReference>
<comment type="similarity">
    <text evidence="2">Belongs to the amino acid-polyamine-organocation (APC) superfamily. Amino acid transporter (AAT) (TC 2.A.3.1) family.</text>
</comment>
<evidence type="ECO:0000256" key="8">
    <source>
        <dbReference type="SAM" id="Phobius"/>
    </source>
</evidence>
<evidence type="ECO:0000259" key="9">
    <source>
        <dbReference type="Pfam" id="PF00324"/>
    </source>
</evidence>
<sequence>MSETPPDSDLSRSLSGPQMTMLGLGSAIGTGLFLGAGSSISVAGPGVILSYLVGAGLAAIVAIALAEMISALPVRGSFGAVAGRYLGPLAGFAVRWTYWFSLVVGIGSEVVAAAIYLNFWWPQVPIWLSVAVFSSLLTLVNLTPVRFFGTAESVFAGIKVLAIGVFILLGLVLVLFGLPGRPATGFGNLVSHGGFLPNGPGAVWLVMSIVVVGFAGIEVVAVSAPEASQPRAALRSATRSVITRLSLFYLVSILLMLAIRPWTELSQVHGLDGSPFVATFASADIPAAATVTNFVLIVTALSAANANLYAAARMLHSLAHDGFAPRRLSRATRHGLPRAATLASTVGLLVAAVLAAYAGRATFGILLATGAFGIIATWITVLVTLLVFRREEPAAESSIRLPGGPVLPVVGVLVLLSVLATGIAVPDMRLACFVGVPFVLVVTAVYVLFLRRRVSPAAQEH</sequence>
<proteinExistence type="inferred from homology"/>
<evidence type="ECO:0000256" key="1">
    <source>
        <dbReference type="ARBA" id="ARBA00004141"/>
    </source>
</evidence>
<evidence type="ECO:0000256" key="6">
    <source>
        <dbReference type="ARBA" id="ARBA00022989"/>
    </source>
</evidence>
<evidence type="ECO:0000256" key="2">
    <source>
        <dbReference type="ARBA" id="ARBA00008583"/>
    </source>
</evidence>
<feature type="transmembrane region" description="Helical" evidence="8">
    <location>
        <begin position="48"/>
        <end position="75"/>
    </location>
</feature>
<feature type="transmembrane region" description="Helical" evidence="8">
    <location>
        <begin position="201"/>
        <end position="224"/>
    </location>
</feature>
<dbReference type="Gene3D" id="1.20.1740.10">
    <property type="entry name" value="Amino acid/polyamine transporter I"/>
    <property type="match status" value="1"/>
</dbReference>
<dbReference type="Pfam" id="PF00324">
    <property type="entry name" value="AA_permease"/>
    <property type="match status" value="1"/>
</dbReference>